<reference evidence="1 2" key="1">
    <citation type="submission" date="2016-03" db="EMBL/GenBank/DDBJ databases">
        <title>Genome sequence of Nesiotobacter sp. nov., a moderately halophilic alphaproteobacterium isolated from the Yellow Sea, China.</title>
        <authorList>
            <person name="Zhang G."/>
            <person name="Zhang R."/>
        </authorList>
    </citation>
    <scope>NUCLEOTIDE SEQUENCE [LARGE SCALE GENOMIC DNA]</scope>
    <source>
        <strain evidence="1 2">WB1-6</strain>
    </source>
</reference>
<gene>
    <name evidence="1" type="ORF">A3843_14200</name>
</gene>
<dbReference type="Proteomes" id="UP000185783">
    <property type="component" value="Unassembled WGS sequence"/>
</dbReference>
<dbReference type="RefSeq" id="WP_028481735.1">
    <property type="nucleotide sequence ID" value="NZ_LVVZ01000020.1"/>
</dbReference>
<accession>A0A1U7JF40</accession>
<comment type="caution">
    <text evidence="1">The sequence shown here is derived from an EMBL/GenBank/DDBJ whole genome shotgun (WGS) entry which is preliminary data.</text>
</comment>
<evidence type="ECO:0000313" key="1">
    <source>
        <dbReference type="EMBL" id="OKL43370.1"/>
    </source>
</evidence>
<sequence length="647" mass="70799">MSLRLIYPPQTDPTAPDVELIDLAARVCAMGGHLLDANQLAFRRFLSGSHAAARCALLEKKLTDSTPDEGLLNGDHAYGYYRLLRSKLLQSDLSEEDAGHMLSELLQQDASPRRQDVLRQDIERRLEVGIAPYYGQLRLNDLTAVHSTEVSSDLRAVCKDQSFPYHDFWRDLIGRVGVKASETWLVWLDADQQLLPTMSLLKALSEFSTHGEDLPNLVFCGPVSPSLNKAKKCGALPDVPVEILPDKPSVMAKLADADIGVSPHHWVSAIESFTLQGPAVPVLRVTASPESNHAFHSMLASGALDETSVRLLFVAPSTPDALLDLAGLLAGKEAAWSATLGFGRTLSREVAQRLAHAGLSSLMFEVKGFVGWADESSAQEGLLASWRAAKQAGLYVSLTLVYGFPRDTASSFERFISFLEKNRDEIDQILRLKLYRVPIGSPAHQTPEDFGIVELMDPGNADLPRTLHFRSETGLNSENFFQTAAELAPRLKLRDNDLPPSPLHADEGKPNAVEIPEQTKSGLTEEVGDNLKVTKAPGVRLVQTQFDYRALDDLYGDFRPRPNTPPPQPTNVAAKKAWLAYNAGNGRIVNLSDVLGGLLSKAEEPSSFKDLTGSFPPAAREKIELALKKLMEHGLLVPEPQTAYISA</sequence>
<dbReference type="EMBL" id="LVVZ01000020">
    <property type="protein sequence ID" value="OKL43370.1"/>
    <property type="molecule type" value="Genomic_DNA"/>
</dbReference>
<dbReference type="STRING" id="197461.A3843_14200"/>
<organism evidence="1 2">
    <name type="scientific">Pseudovibrio exalbescens</name>
    <dbReference type="NCBI Taxonomy" id="197461"/>
    <lineage>
        <taxon>Bacteria</taxon>
        <taxon>Pseudomonadati</taxon>
        <taxon>Pseudomonadota</taxon>
        <taxon>Alphaproteobacteria</taxon>
        <taxon>Hyphomicrobiales</taxon>
        <taxon>Stappiaceae</taxon>
        <taxon>Pseudovibrio</taxon>
    </lineage>
</organism>
<evidence type="ECO:0000313" key="2">
    <source>
        <dbReference type="Proteomes" id="UP000185783"/>
    </source>
</evidence>
<keyword evidence="2" id="KW-1185">Reference proteome</keyword>
<name>A0A1U7JF40_9HYPH</name>
<protein>
    <submittedName>
        <fullName evidence="1">Uncharacterized protein</fullName>
    </submittedName>
</protein>
<proteinExistence type="predicted"/>
<dbReference type="AlphaFoldDB" id="A0A1U7JF40"/>